<keyword evidence="2" id="KW-1185">Reference proteome</keyword>
<protein>
    <submittedName>
        <fullName evidence="1">Uncharacterized protein</fullName>
    </submittedName>
</protein>
<proteinExistence type="predicted"/>
<dbReference type="AlphaFoldDB" id="A0A4Y2TG89"/>
<organism evidence="1 2">
    <name type="scientific">Araneus ventricosus</name>
    <name type="common">Orbweaver spider</name>
    <name type="synonym">Epeira ventricosa</name>
    <dbReference type="NCBI Taxonomy" id="182803"/>
    <lineage>
        <taxon>Eukaryota</taxon>
        <taxon>Metazoa</taxon>
        <taxon>Ecdysozoa</taxon>
        <taxon>Arthropoda</taxon>
        <taxon>Chelicerata</taxon>
        <taxon>Arachnida</taxon>
        <taxon>Araneae</taxon>
        <taxon>Araneomorphae</taxon>
        <taxon>Entelegynae</taxon>
        <taxon>Araneoidea</taxon>
        <taxon>Araneidae</taxon>
        <taxon>Araneus</taxon>
    </lineage>
</organism>
<evidence type="ECO:0000313" key="1">
    <source>
        <dbReference type="EMBL" id="GBN99642.1"/>
    </source>
</evidence>
<name>A0A4Y2TG89_ARAVE</name>
<dbReference type="EMBL" id="BGPR01028464">
    <property type="protein sequence ID" value="GBN99642.1"/>
    <property type="molecule type" value="Genomic_DNA"/>
</dbReference>
<evidence type="ECO:0000313" key="2">
    <source>
        <dbReference type="Proteomes" id="UP000499080"/>
    </source>
</evidence>
<comment type="caution">
    <text evidence="1">The sequence shown here is derived from an EMBL/GenBank/DDBJ whole genome shotgun (WGS) entry which is preliminary data.</text>
</comment>
<accession>A0A4Y2TG89</accession>
<dbReference type="Proteomes" id="UP000499080">
    <property type="component" value="Unassembled WGS sequence"/>
</dbReference>
<sequence length="92" mass="10393">MSFLKSNASRLVKIGHFVLSATPIPRYRKGREKPTSKKIKTKGKRFQLTSNFHQMDEPKEKDCLLAGIDLVGRDVSEEAVTETDDIEMEVAV</sequence>
<reference evidence="1 2" key="1">
    <citation type="journal article" date="2019" name="Sci. Rep.">
        <title>Orb-weaving spider Araneus ventricosus genome elucidates the spidroin gene catalogue.</title>
        <authorList>
            <person name="Kono N."/>
            <person name="Nakamura H."/>
            <person name="Ohtoshi R."/>
            <person name="Moran D.A.P."/>
            <person name="Shinohara A."/>
            <person name="Yoshida Y."/>
            <person name="Fujiwara M."/>
            <person name="Mori M."/>
            <person name="Tomita M."/>
            <person name="Arakawa K."/>
        </authorList>
    </citation>
    <scope>NUCLEOTIDE SEQUENCE [LARGE SCALE GENOMIC DNA]</scope>
</reference>
<gene>
    <name evidence="1" type="ORF">AVEN_179946_1</name>
</gene>